<keyword evidence="3" id="KW-1185">Reference proteome</keyword>
<comment type="caution">
    <text evidence="2">The sequence shown here is derived from an EMBL/GenBank/DDBJ whole genome shotgun (WGS) entry which is preliminary data.</text>
</comment>
<sequence length="116" mass="12711">MRRGDPYPGTAVTFYPDGEVRIPHEKDPVPQPDDPAVAARRFTRLLVRTAFINGVILAVAVIIAYVVPVTDDENVQLAVILVAALVCAAHMSWIVLRDPHRRSRAVEAARTGLYPG</sequence>
<dbReference type="Proteomes" id="UP001157091">
    <property type="component" value="Unassembled WGS sequence"/>
</dbReference>
<evidence type="ECO:0000256" key="1">
    <source>
        <dbReference type="SAM" id="Phobius"/>
    </source>
</evidence>
<gene>
    <name evidence="2" type="ORF">GCM10025864_14150</name>
</gene>
<name>A0ABQ6I082_9MICO</name>
<proteinExistence type="predicted"/>
<keyword evidence="1" id="KW-0812">Transmembrane</keyword>
<keyword evidence="1" id="KW-0472">Membrane</keyword>
<accession>A0ABQ6I082</accession>
<protein>
    <submittedName>
        <fullName evidence="2">Uncharacterized protein</fullName>
    </submittedName>
</protein>
<evidence type="ECO:0000313" key="2">
    <source>
        <dbReference type="EMBL" id="GMA23656.1"/>
    </source>
</evidence>
<feature type="transmembrane region" description="Helical" evidence="1">
    <location>
        <begin position="50"/>
        <end position="69"/>
    </location>
</feature>
<keyword evidence="1" id="KW-1133">Transmembrane helix</keyword>
<dbReference type="EMBL" id="BSUK01000001">
    <property type="protein sequence ID" value="GMA23656.1"/>
    <property type="molecule type" value="Genomic_DNA"/>
</dbReference>
<reference evidence="3" key="1">
    <citation type="journal article" date="2019" name="Int. J. Syst. Evol. Microbiol.">
        <title>The Global Catalogue of Microorganisms (GCM) 10K type strain sequencing project: providing services to taxonomists for standard genome sequencing and annotation.</title>
        <authorList>
            <consortium name="The Broad Institute Genomics Platform"/>
            <consortium name="The Broad Institute Genome Sequencing Center for Infectious Disease"/>
            <person name="Wu L."/>
            <person name="Ma J."/>
        </authorList>
    </citation>
    <scope>NUCLEOTIDE SEQUENCE [LARGE SCALE GENOMIC DNA]</scope>
    <source>
        <strain evidence="3">NBRC 106348</strain>
    </source>
</reference>
<organism evidence="2 3">
    <name type="scientific">Luteimicrobium album</name>
    <dbReference type="NCBI Taxonomy" id="1054550"/>
    <lineage>
        <taxon>Bacteria</taxon>
        <taxon>Bacillati</taxon>
        <taxon>Actinomycetota</taxon>
        <taxon>Actinomycetes</taxon>
        <taxon>Micrococcales</taxon>
        <taxon>Luteimicrobium</taxon>
    </lineage>
</organism>
<evidence type="ECO:0000313" key="3">
    <source>
        <dbReference type="Proteomes" id="UP001157091"/>
    </source>
</evidence>
<feature type="transmembrane region" description="Helical" evidence="1">
    <location>
        <begin position="75"/>
        <end position="96"/>
    </location>
</feature>